<evidence type="ECO:0000313" key="1">
    <source>
        <dbReference type="EMBL" id="GAH80770.1"/>
    </source>
</evidence>
<name>X1JGW3_9ZZZZ</name>
<accession>X1JGW3</accession>
<organism evidence="1">
    <name type="scientific">marine sediment metagenome</name>
    <dbReference type="NCBI Taxonomy" id="412755"/>
    <lineage>
        <taxon>unclassified sequences</taxon>
        <taxon>metagenomes</taxon>
        <taxon>ecological metagenomes</taxon>
    </lineage>
</organism>
<reference evidence="1" key="1">
    <citation type="journal article" date="2014" name="Front. Microbiol.">
        <title>High frequency of phylogenetically diverse reductive dehalogenase-homologous genes in deep subseafloor sedimentary metagenomes.</title>
        <authorList>
            <person name="Kawai M."/>
            <person name="Futagami T."/>
            <person name="Toyoda A."/>
            <person name="Takaki Y."/>
            <person name="Nishi S."/>
            <person name="Hori S."/>
            <person name="Arai W."/>
            <person name="Tsubouchi T."/>
            <person name="Morono Y."/>
            <person name="Uchiyama I."/>
            <person name="Ito T."/>
            <person name="Fujiyama A."/>
            <person name="Inagaki F."/>
            <person name="Takami H."/>
        </authorList>
    </citation>
    <scope>NUCLEOTIDE SEQUENCE</scope>
    <source>
        <strain evidence="1">Expedition CK06-06</strain>
    </source>
</reference>
<gene>
    <name evidence="1" type="ORF">S03H2_59243</name>
</gene>
<protein>
    <submittedName>
        <fullName evidence="1">Uncharacterized protein</fullName>
    </submittedName>
</protein>
<feature type="non-terminal residue" evidence="1">
    <location>
        <position position="49"/>
    </location>
</feature>
<dbReference type="AlphaFoldDB" id="X1JGW3"/>
<proteinExistence type="predicted"/>
<dbReference type="EMBL" id="BARU01038090">
    <property type="protein sequence ID" value="GAH80770.1"/>
    <property type="molecule type" value="Genomic_DNA"/>
</dbReference>
<sequence length="49" mass="5430">MTKVSFNTLKLFQAYIKEMIEVGGENLPKILSATLGAKLGKAYKERGIK</sequence>
<comment type="caution">
    <text evidence="1">The sequence shown here is derived from an EMBL/GenBank/DDBJ whole genome shotgun (WGS) entry which is preliminary data.</text>
</comment>